<dbReference type="NCBIfam" id="TIGR00945">
    <property type="entry name" value="tatC"/>
    <property type="match status" value="1"/>
</dbReference>
<dbReference type="InterPro" id="IPR002033">
    <property type="entry name" value="TatC"/>
</dbReference>
<dbReference type="EMBL" id="DWXX01000154">
    <property type="protein sequence ID" value="HJB59658.1"/>
    <property type="molecule type" value="Genomic_DNA"/>
</dbReference>
<comment type="subunit">
    <text evidence="5">Forms a complex with TatA.</text>
</comment>
<dbReference type="GO" id="GO:0033281">
    <property type="term" value="C:TAT protein transport complex"/>
    <property type="evidence" value="ECO:0007669"/>
    <property type="project" value="UniProtKB-UniRule"/>
</dbReference>
<feature type="transmembrane region" description="Helical" evidence="5">
    <location>
        <begin position="226"/>
        <end position="247"/>
    </location>
</feature>
<dbReference type="PANTHER" id="PTHR30371:SF0">
    <property type="entry name" value="SEC-INDEPENDENT PROTEIN TRANSLOCASE PROTEIN TATC, CHLOROPLASTIC-RELATED"/>
    <property type="match status" value="1"/>
</dbReference>
<dbReference type="GO" id="GO:0065002">
    <property type="term" value="P:intracellular protein transmembrane transport"/>
    <property type="evidence" value="ECO:0007669"/>
    <property type="project" value="TreeGrafter"/>
</dbReference>
<feature type="transmembrane region" description="Helical" evidence="5">
    <location>
        <begin position="80"/>
        <end position="102"/>
    </location>
</feature>
<evidence type="ECO:0000256" key="4">
    <source>
        <dbReference type="ARBA" id="ARBA00023136"/>
    </source>
</evidence>
<dbReference type="PANTHER" id="PTHR30371">
    <property type="entry name" value="SEC-INDEPENDENT PROTEIN TRANSLOCASE PROTEIN TATC"/>
    <property type="match status" value="1"/>
</dbReference>
<dbReference type="Proteomes" id="UP000824211">
    <property type="component" value="Unassembled WGS sequence"/>
</dbReference>
<feature type="transmembrane region" description="Helical" evidence="5">
    <location>
        <begin position="161"/>
        <end position="189"/>
    </location>
</feature>
<protein>
    <recommendedName>
        <fullName evidence="5">Sec-independent protein translocase protein TatC</fullName>
    </recommendedName>
</protein>
<feature type="transmembrane region" description="Helical" evidence="5">
    <location>
        <begin position="114"/>
        <end position="141"/>
    </location>
</feature>
<reference evidence="6" key="2">
    <citation type="submission" date="2021-04" db="EMBL/GenBank/DDBJ databases">
        <authorList>
            <person name="Gilroy R."/>
        </authorList>
    </citation>
    <scope>NUCLEOTIDE SEQUENCE</scope>
    <source>
        <strain evidence="6">ChiHjej9B8-13557</strain>
    </source>
</reference>
<keyword evidence="5" id="KW-0653">Protein transport</keyword>
<dbReference type="Pfam" id="PF00902">
    <property type="entry name" value="TatC"/>
    <property type="match status" value="1"/>
</dbReference>
<dbReference type="GO" id="GO:0009977">
    <property type="term" value="F:proton motive force dependent protein transmembrane transporter activity"/>
    <property type="evidence" value="ECO:0007669"/>
    <property type="project" value="TreeGrafter"/>
</dbReference>
<dbReference type="HAMAP" id="MF_00902">
    <property type="entry name" value="TatC"/>
    <property type="match status" value="1"/>
</dbReference>
<name>A0A9D2MHI9_9FIRM</name>
<keyword evidence="5" id="KW-0811">Translocation</keyword>
<keyword evidence="3 5" id="KW-1133">Transmembrane helix</keyword>
<dbReference type="PRINTS" id="PR01840">
    <property type="entry name" value="TATCFAMILY"/>
</dbReference>
<evidence type="ECO:0000313" key="7">
    <source>
        <dbReference type="Proteomes" id="UP000824211"/>
    </source>
</evidence>
<keyword evidence="4 5" id="KW-0472">Membrane</keyword>
<feature type="transmembrane region" description="Helical" evidence="5">
    <location>
        <begin position="201"/>
        <end position="220"/>
    </location>
</feature>
<comment type="subcellular location">
    <subcellularLocation>
        <location evidence="5">Cell membrane</location>
        <topology evidence="5">Multi-pass membrane protein</topology>
    </subcellularLocation>
    <subcellularLocation>
        <location evidence="1">Membrane</location>
        <topology evidence="1">Multi-pass membrane protein</topology>
    </subcellularLocation>
</comment>
<accession>A0A9D2MHI9</accession>
<evidence type="ECO:0000256" key="1">
    <source>
        <dbReference type="ARBA" id="ARBA00004141"/>
    </source>
</evidence>
<feature type="transmembrane region" description="Helical" evidence="5">
    <location>
        <begin position="33"/>
        <end position="60"/>
    </location>
</feature>
<gene>
    <name evidence="5 6" type="primary">tatC</name>
    <name evidence="6" type="ORF">H9771_08425</name>
</gene>
<evidence type="ECO:0000256" key="3">
    <source>
        <dbReference type="ARBA" id="ARBA00022989"/>
    </source>
</evidence>
<dbReference type="GO" id="GO:0043953">
    <property type="term" value="P:protein transport by the Tat complex"/>
    <property type="evidence" value="ECO:0007669"/>
    <property type="project" value="UniProtKB-UniRule"/>
</dbReference>
<sequence length="267" mass="29583">MATRFKHRKGAEAMDAEGNMTLGGHLKELRNRVMICAVIYFVAAVGFLAIAADLINFLTAIADGVYNFISIDPQEKLIQYFRVALIAALIVDIPFIAYHIYAFAKPGLKKSESFFFGLVLVLGLGLFVVGVLFAYFVSLPFMLNFMGTLEGADYIVQTTSIASYVSFCITIFLIFGAVFEMPLVVIILSRMGIVSPELMKKARGVMVVLIFFVAAVITPPDVISQTMVALPMCLLYAISTVLCKVFYKKHQDAMEDEDEDDEDDDED</sequence>
<keyword evidence="2 5" id="KW-0812">Transmembrane</keyword>
<comment type="caution">
    <text evidence="6">The sequence shown here is derived from an EMBL/GenBank/DDBJ whole genome shotgun (WGS) entry which is preliminary data.</text>
</comment>
<keyword evidence="5" id="KW-1003">Cell membrane</keyword>
<dbReference type="AlphaFoldDB" id="A0A9D2MHI9"/>
<evidence type="ECO:0000256" key="2">
    <source>
        <dbReference type="ARBA" id="ARBA00022692"/>
    </source>
</evidence>
<organism evidence="6 7">
    <name type="scientific">Candidatus Faecalibacterium faecipullorum</name>
    <dbReference type="NCBI Taxonomy" id="2838578"/>
    <lineage>
        <taxon>Bacteria</taxon>
        <taxon>Bacillati</taxon>
        <taxon>Bacillota</taxon>
        <taxon>Clostridia</taxon>
        <taxon>Eubacteriales</taxon>
        <taxon>Oscillospiraceae</taxon>
        <taxon>Faecalibacterium</taxon>
    </lineage>
</organism>
<reference evidence="6" key="1">
    <citation type="journal article" date="2021" name="PeerJ">
        <title>Extensive microbial diversity within the chicken gut microbiome revealed by metagenomics and culture.</title>
        <authorList>
            <person name="Gilroy R."/>
            <person name="Ravi A."/>
            <person name="Getino M."/>
            <person name="Pursley I."/>
            <person name="Horton D.L."/>
            <person name="Alikhan N.F."/>
            <person name="Baker D."/>
            <person name="Gharbi K."/>
            <person name="Hall N."/>
            <person name="Watson M."/>
            <person name="Adriaenssens E.M."/>
            <person name="Foster-Nyarko E."/>
            <person name="Jarju S."/>
            <person name="Secka A."/>
            <person name="Antonio M."/>
            <person name="Oren A."/>
            <person name="Chaudhuri R.R."/>
            <person name="La Ragione R."/>
            <person name="Hildebrand F."/>
            <person name="Pallen M.J."/>
        </authorList>
    </citation>
    <scope>NUCLEOTIDE SEQUENCE</scope>
    <source>
        <strain evidence="6">ChiHjej9B8-13557</strain>
    </source>
</reference>
<evidence type="ECO:0000313" key="6">
    <source>
        <dbReference type="EMBL" id="HJB59658.1"/>
    </source>
</evidence>
<evidence type="ECO:0000256" key="5">
    <source>
        <dbReference type="HAMAP-Rule" id="MF_00902"/>
    </source>
</evidence>
<comment type="function">
    <text evidence="5">Part of the twin-arginine translocation (Tat) system that transports large folded proteins containing a characteristic twin-arginine motif in their signal peptide across membranes.</text>
</comment>
<comment type="similarity">
    <text evidence="5">Belongs to the TatC family.</text>
</comment>
<proteinExistence type="inferred from homology"/>
<keyword evidence="5" id="KW-0813">Transport</keyword>